<protein>
    <submittedName>
        <fullName evidence="5">Uncharacterized protein</fullName>
    </submittedName>
</protein>
<evidence type="ECO:0000313" key="5">
    <source>
        <dbReference type="EMBL" id="KIN07678.1"/>
    </source>
</evidence>
<dbReference type="Pfam" id="PF00249">
    <property type="entry name" value="Myb_DNA-binding"/>
    <property type="match status" value="1"/>
</dbReference>
<keyword evidence="1" id="KW-0539">Nucleus</keyword>
<dbReference type="InterPro" id="IPR017930">
    <property type="entry name" value="Myb_dom"/>
</dbReference>
<dbReference type="OrthoDB" id="608866at2759"/>
<organism evidence="5 6">
    <name type="scientific">Oidiodendron maius (strain Zn)</name>
    <dbReference type="NCBI Taxonomy" id="913774"/>
    <lineage>
        <taxon>Eukaryota</taxon>
        <taxon>Fungi</taxon>
        <taxon>Dikarya</taxon>
        <taxon>Ascomycota</taxon>
        <taxon>Pezizomycotina</taxon>
        <taxon>Leotiomycetes</taxon>
        <taxon>Leotiomycetes incertae sedis</taxon>
        <taxon>Myxotrichaceae</taxon>
        <taxon>Oidiodendron</taxon>
    </lineage>
</organism>
<feature type="compositionally biased region" description="Basic and acidic residues" evidence="2">
    <location>
        <begin position="200"/>
        <end position="213"/>
    </location>
</feature>
<dbReference type="InterPro" id="IPR001005">
    <property type="entry name" value="SANT/Myb"/>
</dbReference>
<dbReference type="CDD" id="cd11660">
    <property type="entry name" value="SANT_TRF"/>
    <property type="match status" value="1"/>
</dbReference>
<dbReference type="STRING" id="913774.A0A0C3E044"/>
<feature type="compositionally biased region" description="Basic residues" evidence="2">
    <location>
        <begin position="301"/>
        <end position="311"/>
    </location>
</feature>
<feature type="compositionally biased region" description="Polar residues" evidence="2">
    <location>
        <begin position="101"/>
        <end position="123"/>
    </location>
</feature>
<accession>A0A0C3E044</accession>
<reference evidence="5 6" key="1">
    <citation type="submission" date="2014-04" db="EMBL/GenBank/DDBJ databases">
        <authorList>
            <consortium name="DOE Joint Genome Institute"/>
            <person name="Kuo A."/>
            <person name="Martino E."/>
            <person name="Perotto S."/>
            <person name="Kohler A."/>
            <person name="Nagy L.G."/>
            <person name="Floudas D."/>
            <person name="Copeland A."/>
            <person name="Barry K.W."/>
            <person name="Cichocki N."/>
            <person name="Veneault-Fourrey C."/>
            <person name="LaButti K."/>
            <person name="Lindquist E.A."/>
            <person name="Lipzen A."/>
            <person name="Lundell T."/>
            <person name="Morin E."/>
            <person name="Murat C."/>
            <person name="Sun H."/>
            <person name="Tunlid A."/>
            <person name="Henrissat B."/>
            <person name="Grigoriev I.V."/>
            <person name="Hibbett D.S."/>
            <person name="Martin F."/>
            <person name="Nordberg H.P."/>
            <person name="Cantor M.N."/>
            <person name="Hua S.X."/>
        </authorList>
    </citation>
    <scope>NUCLEOTIDE SEQUENCE [LARGE SCALE GENOMIC DNA]</scope>
    <source>
        <strain evidence="5 6">Zn</strain>
    </source>
</reference>
<gene>
    <name evidence="5" type="ORF">OIDMADRAFT_109143</name>
</gene>
<dbReference type="PANTHER" id="PTHR46734">
    <property type="entry name" value="TELOMERIC REPEAT-BINDING FACTOR 1 TERF1"/>
    <property type="match status" value="1"/>
</dbReference>
<dbReference type="EMBL" id="KN832870">
    <property type="protein sequence ID" value="KIN07678.1"/>
    <property type="molecule type" value="Genomic_DNA"/>
</dbReference>
<name>A0A0C3E044_OIDMZ</name>
<reference evidence="6" key="2">
    <citation type="submission" date="2015-01" db="EMBL/GenBank/DDBJ databases">
        <title>Evolutionary Origins and Diversification of the Mycorrhizal Mutualists.</title>
        <authorList>
            <consortium name="DOE Joint Genome Institute"/>
            <consortium name="Mycorrhizal Genomics Consortium"/>
            <person name="Kohler A."/>
            <person name="Kuo A."/>
            <person name="Nagy L.G."/>
            <person name="Floudas D."/>
            <person name="Copeland A."/>
            <person name="Barry K.W."/>
            <person name="Cichocki N."/>
            <person name="Veneault-Fourrey C."/>
            <person name="LaButti K."/>
            <person name="Lindquist E.A."/>
            <person name="Lipzen A."/>
            <person name="Lundell T."/>
            <person name="Morin E."/>
            <person name="Murat C."/>
            <person name="Riley R."/>
            <person name="Ohm R."/>
            <person name="Sun H."/>
            <person name="Tunlid A."/>
            <person name="Henrissat B."/>
            <person name="Grigoriev I.V."/>
            <person name="Hibbett D.S."/>
            <person name="Martin F."/>
        </authorList>
    </citation>
    <scope>NUCLEOTIDE SEQUENCE [LARGE SCALE GENOMIC DNA]</scope>
    <source>
        <strain evidence="6">Zn</strain>
    </source>
</reference>
<evidence type="ECO:0000259" key="4">
    <source>
        <dbReference type="PROSITE" id="PS51294"/>
    </source>
</evidence>
<feature type="region of interest" description="Disordered" evidence="2">
    <location>
        <begin position="33"/>
        <end position="70"/>
    </location>
</feature>
<sequence>MFSSTIEPRLIALLNNNAATELDAASPSLELPPLHDPNILKASGRPLVLEPDTSKRNGKPTPNAPLAAQHSGLVKSLDSDDNLHRVRGARKRSTGAADRTLGNSSPQSLKKILSDNTGDTSVPSPLKKRNIVEGNKDEFVQLPQPPKKQKAAKQAVLVPPIIIGLFEPPPQATLFPPIASSSFHDRHGRNSLNTVPTTAKELEGSAKSKDDANSKSGRKASSKKESKKDVKTRRRWTEEETNNLLLGVSKYGVGRWTDILEDRNFTFNGRSGVDLKDRFRTCCPDELREKSSKQNTPAKSGKARKSRAHRKRLEDLAELGIEGPFRKSQRRERRPFTEQDDREI</sequence>
<feature type="domain" description="Myb-like" evidence="3">
    <location>
        <begin position="228"/>
        <end position="281"/>
    </location>
</feature>
<evidence type="ECO:0000313" key="6">
    <source>
        <dbReference type="Proteomes" id="UP000054321"/>
    </source>
</evidence>
<dbReference type="SUPFAM" id="SSF46689">
    <property type="entry name" value="Homeodomain-like"/>
    <property type="match status" value="1"/>
</dbReference>
<dbReference type="AlphaFoldDB" id="A0A0C3E044"/>
<evidence type="ECO:0000256" key="1">
    <source>
        <dbReference type="ARBA" id="ARBA00023242"/>
    </source>
</evidence>
<dbReference type="Gene3D" id="1.10.246.220">
    <property type="match status" value="1"/>
</dbReference>
<evidence type="ECO:0000259" key="3">
    <source>
        <dbReference type="PROSITE" id="PS50090"/>
    </source>
</evidence>
<proteinExistence type="predicted"/>
<dbReference type="PANTHER" id="PTHR46734:SF1">
    <property type="entry name" value="TELOMERIC REPEAT-BINDING FACTOR 1"/>
    <property type="match status" value="1"/>
</dbReference>
<feature type="non-terminal residue" evidence="5">
    <location>
        <position position="344"/>
    </location>
</feature>
<dbReference type="InterPro" id="IPR052450">
    <property type="entry name" value="TRBD-Containing_Protein"/>
</dbReference>
<dbReference type="SMART" id="SM00717">
    <property type="entry name" value="SANT"/>
    <property type="match status" value="1"/>
</dbReference>
<dbReference type="InParanoid" id="A0A0C3E044"/>
<evidence type="ECO:0000256" key="2">
    <source>
        <dbReference type="SAM" id="MobiDB-lite"/>
    </source>
</evidence>
<dbReference type="HOGENOM" id="CLU_807887_0_0_1"/>
<feature type="region of interest" description="Disordered" evidence="2">
    <location>
        <begin position="179"/>
        <end position="237"/>
    </location>
</feature>
<feature type="region of interest" description="Disordered" evidence="2">
    <location>
        <begin position="286"/>
        <end position="344"/>
    </location>
</feature>
<dbReference type="InterPro" id="IPR009057">
    <property type="entry name" value="Homeodomain-like_sf"/>
</dbReference>
<feature type="compositionally biased region" description="Basic and acidic residues" evidence="2">
    <location>
        <begin position="334"/>
        <end position="344"/>
    </location>
</feature>
<feature type="region of interest" description="Disordered" evidence="2">
    <location>
        <begin position="88"/>
        <end position="134"/>
    </location>
</feature>
<dbReference type="PROSITE" id="PS50090">
    <property type="entry name" value="MYB_LIKE"/>
    <property type="match status" value="1"/>
</dbReference>
<dbReference type="PROSITE" id="PS51294">
    <property type="entry name" value="HTH_MYB"/>
    <property type="match status" value="1"/>
</dbReference>
<dbReference type="Proteomes" id="UP000054321">
    <property type="component" value="Unassembled WGS sequence"/>
</dbReference>
<feature type="domain" description="HTH myb-type" evidence="4">
    <location>
        <begin position="228"/>
        <end position="287"/>
    </location>
</feature>
<keyword evidence="6" id="KW-1185">Reference proteome</keyword>